<sequence>MSLWSYRNGKFIRAIECKTYFVYSFYVQSTMKAILCLICFCWVTFIHAQGLFQIAGKKPRSFKFELVNHVVLVPLTINGIGFTFLLDTGVKETILFANTEDSLYLNNQNKMRFYGIGIEDGIDGILSTGNVVTVGNVAVDSLHWLYVIQAHELDISSNVGVSINGILGSKFFNSFPLKIDYIKSRITVYPPSHNYEKAVRGYEKLPLEIENDRPYIQAAIQLGNRWVNGKMLMDMGNTDAFMLFPFLLPDFYVNEPYVEEYIGRGFNGAIYGKRNRARRAAIQGFELDYPIVAYPDSNAVFMTKLASQRIGSVGNQALQRFHLLLDYGSKEMYVKKNKWFKKPFLLNMAGMDVKHDGMIWSREIITAQRPKPEREGLVGADQGVTINLNNSNMQYKFVLRPSYKVVGLRKNSPAENASVKVGDTLLKINGVNAGSLSLPKLLGKLQTHPDDEIRLLLRRGEEEVHVRFLLVDPIPYR</sequence>
<gene>
    <name evidence="3" type="ORF">SAMN05660206_102184</name>
</gene>
<dbReference type="Gene3D" id="2.30.42.10">
    <property type="match status" value="1"/>
</dbReference>
<feature type="domain" description="PDZ" evidence="2">
    <location>
        <begin position="364"/>
        <end position="472"/>
    </location>
</feature>
<dbReference type="EMBL" id="FOZZ01000002">
    <property type="protein sequence ID" value="SFS48667.1"/>
    <property type="molecule type" value="Genomic_DNA"/>
</dbReference>
<evidence type="ECO:0000256" key="1">
    <source>
        <dbReference type="SAM" id="Phobius"/>
    </source>
</evidence>
<feature type="transmembrane region" description="Helical" evidence="1">
    <location>
        <begin position="66"/>
        <end position="86"/>
    </location>
</feature>
<dbReference type="PROSITE" id="PS50106">
    <property type="entry name" value="PDZ"/>
    <property type="match status" value="1"/>
</dbReference>
<dbReference type="Gene3D" id="2.40.70.10">
    <property type="entry name" value="Acid Proteases"/>
    <property type="match status" value="1"/>
</dbReference>
<dbReference type="InterPro" id="IPR036034">
    <property type="entry name" value="PDZ_sf"/>
</dbReference>
<protein>
    <submittedName>
        <fullName evidence="3">Aspartyl protease</fullName>
    </submittedName>
</protein>
<dbReference type="GO" id="GO:0006508">
    <property type="term" value="P:proteolysis"/>
    <property type="evidence" value="ECO:0007669"/>
    <property type="project" value="UniProtKB-KW"/>
</dbReference>
<dbReference type="AlphaFoldDB" id="A0A1I6Q895"/>
<evidence type="ECO:0000313" key="3">
    <source>
        <dbReference type="EMBL" id="SFS48667.1"/>
    </source>
</evidence>
<keyword evidence="1" id="KW-1133">Transmembrane helix</keyword>
<keyword evidence="3" id="KW-0378">Hydrolase</keyword>
<dbReference type="SMART" id="SM00228">
    <property type="entry name" value="PDZ"/>
    <property type="match status" value="1"/>
</dbReference>
<evidence type="ECO:0000259" key="2">
    <source>
        <dbReference type="PROSITE" id="PS50106"/>
    </source>
</evidence>
<dbReference type="InterPro" id="IPR001478">
    <property type="entry name" value="PDZ"/>
</dbReference>
<keyword evidence="3" id="KW-0645">Protease</keyword>
<dbReference type="STRING" id="683125.SAMN05660206_102184"/>
<dbReference type="SUPFAM" id="SSF50156">
    <property type="entry name" value="PDZ domain-like"/>
    <property type="match status" value="1"/>
</dbReference>
<proteinExistence type="predicted"/>
<accession>A0A1I6Q895</accession>
<dbReference type="OrthoDB" id="3521766at2"/>
<keyword evidence="1" id="KW-0812">Transmembrane</keyword>
<reference evidence="3 4" key="1">
    <citation type="submission" date="2016-10" db="EMBL/GenBank/DDBJ databases">
        <authorList>
            <person name="de Groot N.N."/>
        </authorList>
    </citation>
    <scope>NUCLEOTIDE SEQUENCE [LARGE SCALE GENOMIC DNA]</scope>
    <source>
        <strain evidence="3 4">DSM 22789</strain>
    </source>
</reference>
<dbReference type="InterPro" id="IPR041489">
    <property type="entry name" value="PDZ_6"/>
</dbReference>
<keyword evidence="1" id="KW-0472">Membrane</keyword>
<keyword evidence="4" id="KW-1185">Reference proteome</keyword>
<dbReference type="GO" id="GO:0008233">
    <property type="term" value="F:peptidase activity"/>
    <property type="evidence" value="ECO:0007669"/>
    <property type="project" value="UniProtKB-KW"/>
</dbReference>
<evidence type="ECO:0000313" key="4">
    <source>
        <dbReference type="Proteomes" id="UP000198785"/>
    </source>
</evidence>
<dbReference type="Proteomes" id="UP000198785">
    <property type="component" value="Unassembled WGS sequence"/>
</dbReference>
<dbReference type="SUPFAM" id="SSF50630">
    <property type="entry name" value="Acid proteases"/>
    <property type="match status" value="1"/>
</dbReference>
<dbReference type="Pfam" id="PF13650">
    <property type="entry name" value="Asp_protease_2"/>
    <property type="match status" value="1"/>
</dbReference>
<dbReference type="InterPro" id="IPR021109">
    <property type="entry name" value="Peptidase_aspartic_dom_sf"/>
</dbReference>
<feature type="transmembrane region" description="Helical" evidence="1">
    <location>
        <begin position="20"/>
        <end position="45"/>
    </location>
</feature>
<name>A0A1I6Q895_9SPHI</name>
<dbReference type="Pfam" id="PF17820">
    <property type="entry name" value="PDZ_6"/>
    <property type="match status" value="1"/>
</dbReference>
<organism evidence="3 4">
    <name type="scientific">Sphingobacterium wenxiniae</name>
    <dbReference type="NCBI Taxonomy" id="683125"/>
    <lineage>
        <taxon>Bacteria</taxon>
        <taxon>Pseudomonadati</taxon>
        <taxon>Bacteroidota</taxon>
        <taxon>Sphingobacteriia</taxon>
        <taxon>Sphingobacteriales</taxon>
        <taxon>Sphingobacteriaceae</taxon>
        <taxon>Sphingobacterium</taxon>
    </lineage>
</organism>